<reference evidence="1" key="1">
    <citation type="submission" date="2022-11" db="EMBL/GenBank/DDBJ databases">
        <title>Centuries of genome instability and evolution in soft-shell clam transmissible cancer (bioRxiv).</title>
        <authorList>
            <person name="Hart S.F.M."/>
            <person name="Yonemitsu M.A."/>
            <person name="Giersch R.M."/>
            <person name="Beal B.F."/>
            <person name="Arriagada G."/>
            <person name="Davis B.W."/>
            <person name="Ostrander E.A."/>
            <person name="Goff S.P."/>
            <person name="Metzger M.J."/>
        </authorList>
    </citation>
    <scope>NUCLEOTIDE SEQUENCE</scope>
    <source>
        <strain evidence="1">MELC-2E11</strain>
        <tissue evidence="1">Siphon/mantle</tissue>
    </source>
</reference>
<proteinExistence type="predicted"/>
<evidence type="ECO:0000313" key="1">
    <source>
        <dbReference type="EMBL" id="WAR04044.1"/>
    </source>
</evidence>
<dbReference type="EMBL" id="CP111015">
    <property type="protein sequence ID" value="WAR04044.1"/>
    <property type="molecule type" value="Genomic_DNA"/>
</dbReference>
<accession>A0ABY7E4B3</accession>
<organism evidence="1 2">
    <name type="scientific">Mya arenaria</name>
    <name type="common">Soft-shell clam</name>
    <dbReference type="NCBI Taxonomy" id="6604"/>
    <lineage>
        <taxon>Eukaryota</taxon>
        <taxon>Metazoa</taxon>
        <taxon>Spiralia</taxon>
        <taxon>Lophotrochozoa</taxon>
        <taxon>Mollusca</taxon>
        <taxon>Bivalvia</taxon>
        <taxon>Autobranchia</taxon>
        <taxon>Heteroconchia</taxon>
        <taxon>Euheterodonta</taxon>
        <taxon>Imparidentia</taxon>
        <taxon>Neoheterodontei</taxon>
        <taxon>Myida</taxon>
        <taxon>Myoidea</taxon>
        <taxon>Myidae</taxon>
        <taxon>Mya</taxon>
    </lineage>
</organism>
<sequence>MDKIINDIETSQKFISEKCDTVNMSTITNKSIIETLKQDVDSLKSSNKTLFKKNACHGNWTLHPPKQSQILNISMTLPILPVIVQRFRTINH</sequence>
<evidence type="ECO:0000313" key="2">
    <source>
        <dbReference type="Proteomes" id="UP001164746"/>
    </source>
</evidence>
<keyword evidence="2" id="KW-1185">Reference proteome</keyword>
<protein>
    <submittedName>
        <fullName evidence="1">Uncharacterized protein</fullName>
    </submittedName>
</protein>
<name>A0ABY7E4B3_MYAAR</name>
<dbReference type="Proteomes" id="UP001164746">
    <property type="component" value="Chromosome 4"/>
</dbReference>
<gene>
    <name evidence="1" type="ORF">MAR_010602</name>
</gene>